<dbReference type="RefSeq" id="WP_061083377.1">
    <property type="nucleotide sequence ID" value="NZ_JAAXPG010000050.1"/>
</dbReference>
<evidence type="ECO:0000259" key="3">
    <source>
        <dbReference type="Pfam" id="PF00724"/>
    </source>
</evidence>
<evidence type="ECO:0000256" key="1">
    <source>
        <dbReference type="ARBA" id="ARBA00022630"/>
    </source>
</evidence>
<gene>
    <name evidence="4" type="ORF">HGB44_30635</name>
</gene>
<dbReference type="InterPro" id="IPR051799">
    <property type="entry name" value="NADH_flavin_oxidoreductase"/>
</dbReference>
<dbReference type="PANTHER" id="PTHR43656">
    <property type="entry name" value="BINDING OXIDOREDUCTASE, PUTATIVE (AFU_ORTHOLOGUE AFUA_2G08260)-RELATED"/>
    <property type="match status" value="1"/>
</dbReference>
<dbReference type="PANTHER" id="PTHR43656:SF2">
    <property type="entry name" value="BINDING OXIDOREDUCTASE, PUTATIVE (AFU_ORTHOLOGUE AFUA_2G08260)-RELATED"/>
    <property type="match status" value="1"/>
</dbReference>
<dbReference type="InterPro" id="IPR013785">
    <property type="entry name" value="Aldolase_TIM"/>
</dbReference>
<reference evidence="4 5" key="1">
    <citation type="submission" date="2020-04" db="EMBL/GenBank/DDBJ databases">
        <title>MicrobeNet Type strains.</title>
        <authorList>
            <person name="Nicholson A.C."/>
        </authorList>
    </citation>
    <scope>NUCLEOTIDE SEQUENCE [LARGE SCALE GENOMIC DNA]</scope>
    <source>
        <strain evidence="4 5">ATCC 23612</strain>
    </source>
</reference>
<dbReference type="Pfam" id="PF00724">
    <property type="entry name" value="Oxidored_FMN"/>
    <property type="match status" value="1"/>
</dbReference>
<keyword evidence="1" id="KW-0285">Flavoprotein</keyword>
<keyword evidence="2" id="KW-0560">Oxidoreductase</keyword>
<dbReference type="GO" id="GO:0016491">
    <property type="term" value="F:oxidoreductase activity"/>
    <property type="evidence" value="ECO:0007669"/>
    <property type="project" value="UniProtKB-KW"/>
</dbReference>
<dbReference type="Proteomes" id="UP000553209">
    <property type="component" value="Unassembled WGS sequence"/>
</dbReference>
<evidence type="ECO:0000313" key="4">
    <source>
        <dbReference type="EMBL" id="NKZ01985.1"/>
    </source>
</evidence>
<dbReference type="EMBL" id="JAAXPG010000050">
    <property type="protein sequence ID" value="NKZ01985.1"/>
    <property type="molecule type" value="Genomic_DNA"/>
</dbReference>
<dbReference type="AlphaFoldDB" id="A0A7X6MJC2"/>
<name>A0A7X6MJC2_9ACTN</name>
<proteinExistence type="predicted"/>
<feature type="domain" description="NADH:flavin oxidoreductase/NADH oxidase N-terminal" evidence="3">
    <location>
        <begin position="19"/>
        <end position="344"/>
    </location>
</feature>
<protein>
    <submittedName>
        <fullName evidence="4">2,4-dienoyl-CoA reductase</fullName>
    </submittedName>
</protein>
<dbReference type="InterPro" id="IPR001155">
    <property type="entry name" value="OxRdtase_FMN_N"/>
</dbReference>
<accession>A0A7X6MJC2</accession>
<dbReference type="GO" id="GO:0010181">
    <property type="term" value="F:FMN binding"/>
    <property type="evidence" value="ECO:0007669"/>
    <property type="project" value="InterPro"/>
</dbReference>
<dbReference type="SUPFAM" id="SSF51395">
    <property type="entry name" value="FMN-linked oxidoreductases"/>
    <property type="match status" value="1"/>
</dbReference>
<evidence type="ECO:0000256" key="2">
    <source>
        <dbReference type="ARBA" id="ARBA00023002"/>
    </source>
</evidence>
<comment type="caution">
    <text evidence="4">The sequence shown here is derived from an EMBL/GenBank/DDBJ whole genome shotgun (WGS) entry which is preliminary data.</text>
</comment>
<sequence>MTSTPRPHEPSEVPALSSPLRLPRGITVANRLVKAAMEEQLAGPGGHPDERFATLYRTWDRGGAGMILTGHVMVDRSAVAQPADVVLDGYSDLAPFRAWARAAPNSSLWMQINHPGRVVRRDTGSRALAPSAVPVRIGSLSRLFAAPVPMTEDDIHEAIERFATTAALAEEAGFAGVEIHAAHGYLLAQFLSPLVNRRDDRWGGPLRGRARLLLEVVAAVRARVSAGFGIAVKLNSADFQRGGFEPDDARQVIDWLSDSVDFVELSGGSVESLATAGHPADGRTLEREAYFLELAGELVEHASVPLMLTGGIRRGRVAQDVLARGFSLVGVATALAQQPDAPRRWLAGQDAEVEPPCTLARSKSLRAAAVQASITARMHGLSRDRPDRSVPPLAALVLDQYRRSRAIRRHRRVGPPPPR</sequence>
<organism evidence="4 5">
    <name type="scientific">Nocardiopsis alborubida</name>
    <dbReference type="NCBI Taxonomy" id="146802"/>
    <lineage>
        <taxon>Bacteria</taxon>
        <taxon>Bacillati</taxon>
        <taxon>Actinomycetota</taxon>
        <taxon>Actinomycetes</taxon>
        <taxon>Streptosporangiales</taxon>
        <taxon>Nocardiopsidaceae</taxon>
        <taxon>Nocardiopsis</taxon>
    </lineage>
</organism>
<dbReference type="Gene3D" id="3.20.20.70">
    <property type="entry name" value="Aldolase class I"/>
    <property type="match status" value="1"/>
</dbReference>
<keyword evidence="5" id="KW-1185">Reference proteome</keyword>
<evidence type="ECO:0000313" key="5">
    <source>
        <dbReference type="Proteomes" id="UP000553209"/>
    </source>
</evidence>